<keyword evidence="2" id="KW-0539">Nucleus</keyword>
<name>A0A1A9Z2K6_GLOPL</name>
<feature type="region of interest" description="Disordered" evidence="3">
    <location>
        <begin position="176"/>
        <end position="249"/>
    </location>
</feature>
<dbReference type="GO" id="GO:0005634">
    <property type="term" value="C:nucleus"/>
    <property type="evidence" value="ECO:0007669"/>
    <property type="project" value="UniProtKB-SubCell"/>
</dbReference>
<dbReference type="EnsemblMetazoa" id="GPAI001792-RA">
    <property type="protein sequence ID" value="GPAI001792-PA"/>
    <property type="gene ID" value="GPAI001792"/>
</dbReference>
<accession>A0A1A9Z2K6</accession>
<evidence type="ECO:0000313" key="4">
    <source>
        <dbReference type="EnsemblMetazoa" id="GPAI001792-PA"/>
    </source>
</evidence>
<proteinExistence type="predicted"/>
<reference evidence="5" key="1">
    <citation type="submission" date="2014-03" db="EMBL/GenBank/DDBJ databases">
        <authorList>
            <person name="Aksoy S."/>
            <person name="Warren W."/>
            <person name="Wilson R.K."/>
        </authorList>
    </citation>
    <scope>NUCLEOTIDE SEQUENCE [LARGE SCALE GENOMIC DNA]</scope>
    <source>
        <strain evidence="5">IAEA</strain>
    </source>
</reference>
<protein>
    <submittedName>
        <fullName evidence="4">Uncharacterized protein</fullName>
    </submittedName>
</protein>
<feature type="compositionally biased region" description="Polar residues" evidence="3">
    <location>
        <begin position="194"/>
        <end position="220"/>
    </location>
</feature>
<dbReference type="InterPro" id="IPR040308">
    <property type="entry name" value="HAPR1"/>
</dbReference>
<keyword evidence="5" id="KW-1185">Reference proteome</keyword>
<reference evidence="4" key="2">
    <citation type="submission" date="2020-05" db="UniProtKB">
        <authorList>
            <consortium name="EnsemblMetazoa"/>
        </authorList>
    </citation>
    <scope>IDENTIFICATION</scope>
    <source>
        <strain evidence="4">IAEA</strain>
    </source>
</reference>
<dbReference type="Pfam" id="PF15251">
    <property type="entry name" value="TAPR1-like"/>
    <property type="match status" value="1"/>
</dbReference>
<dbReference type="InterPro" id="IPR029196">
    <property type="entry name" value="HAPSTR1-like"/>
</dbReference>
<feature type="compositionally biased region" description="Basic residues" evidence="3">
    <location>
        <begin position="221"/>
        <end position="244"/>
    </location>
</feature>
<sequence>MKFTQRLVETPLIRKEFVSYTLEGIFFGQINRSTYCVCVRVFIRRSKKYATWYEERCHHEINAQNEEIEREYVQHRDSSLSQVWSAFQDSATAVAHPYRERSSTIYPDTGALWLPFQTAGGTVTTLYKEPCEGVKGSDDAAIQCGYQRRTCELAEWARSKKRRTIRREDLLAYLAGKPLPPLTTSHNNRRSPKPEQSLSHGSNLNSMFTTSLNSHNTLTQHSHKHSMHHRHSHHHHHHHHHHHTGAQNTENEHLNGLHTFKETLVLRPRGTELFAFVANEIARHCSSGQSY</sequence>
<organism evidence="4 5">
    <name type="scientific">Glossina pallidipes</name>
    <name type="common">Tsetse fly</name>
    <dbReference type="NCBI Taxonomy" id="7398"/>
    <lineage>
        <taxon>Eukaryota</taxon>
        <taxon>Metazoa</taxon>
        <taxon>Ecdysozoa</taxon>
        <taxon>Arthropoda</taxon>
        <taxon>Hexapoda</taxon>
        <taxon>Insecta</taxon>
        <taxon>Pterygota</taxon>
        <taxon>Neoptera</taxon>
        <taxon>Endopterygota</taxon>
        <taxon>Diptera</taxon>
        <taxon>Brachycera</taxon>
        <taxon>Muscomorpha</taxon>
        <taxon>Hippoboscoidea</taxon>
        <taxon>Glossinidae</taxon>
        <taxon>Glossina</taxon>
    </lineage>
</organism>
<dbReference type="PANTHER" id="PTHR31624:SF4">
    <property type="entry name" value="CHROMOSOME 16 OPEN READING FRAME 72"/>
    <property type="match status" value="1"/>
</dbReference>
<evidence type="ECO:0000256" key="2">
    <source>
        <dbReference type="ARBA" id="ARBA00023242"/>
    </source>
</evidence>
<comment type="subcellular location">
    <subcellularLocation>
        <location evidence="1">Nucleus</location>
    </subcellularLocation>
</comment>
<dbReference type="Proteomes" id="UP000092445">
    <property type="component" value="Unassembled WGS sequence"/>
</dbReference>
<dbReference type="VEuPathDB" id="VectorBase:GPAI001792"/>
<dbReference type="AlphaFoldDB" id="A0A1A9Z2K6"/>
<evidence type="ECO:0000256" key="1">
    <source>
        <dbReference type="ARBA" id="ARBA00004123"/>
    </source>
</evidence>
<evidence type="ECO:0000256" key="3">
    <source>
        <dbReference type="SAM" id="MobiDB-lite"/>
    </source>
</evidence>
<dbReference type="PANTHER" id="PTHR31624">
    <property type="entry name" value="UPF0472 PROTEIN C16ORF72"/>
    <property type="match status" value="1"/>
</dbReference>
<evidence type="ECO:0000313" key="5">
    <source>
        <dbReference type="Proteomes" id="UP000092445"/>
    </source>
</evidence>